<sequence length="224" mass="24802">MQLHTAIYLSILPALLPGTLANFDVYADHYRGWSNTFRQPPGFRIFGRTPSDACKYVNNKTYIRWPARPDVSDEKFGIRCSGPGCTYDAANPAAITTFEMHFANTPAYHWTLYADNQGYAPPSTNARGLWMMPAEVGTRAPGYCFPYPGDEYDCERSRPEGPGGETFVVGSRGRRLFRCVTYNGEVESDDINGLRLQGGDMYYPYPDDDGEKSAGEGGVALGES</sequence>
<keyword evidence="4" id="KW-1185">Reference proteome</keyword>
<feature type="compositionally biased region" description="Gly residues" evidence="1">
    <location>
        <begin position="215"/>
        <end position="224"/>
    </location>
</feature>
<name>A0A9P4UJV3_9PLEO</name>
<accession>A0A9P4UJV3</accession>
<feature type="region of interest" description="Disordered" evidence="1">
    <location>
        <begin position="204"/>
        <end position="224"/>
    </location>
</feature>
<feature type="chain" id="PRO_5040497546" evidence="2">
    <location>
        <begin position="22"/>
        <end position="224"/>
    </location>
</feature>
<gene>
    <name evidence="3" type="ORF">P171DRAFT_478745</name>
</gene>
<comment type="caution">
    <text evidence="3">The sequence shown here is derived from an EMBL/GenBank/DDBJ whole genome shotgun (WGS) entry which is preliminary data.</text>
</comment>
<feature type="signal peptide" evidence="2">
    <location>
        <begin position="1"/>
        <end position="21"/>
    </location>
</feature>
<organism evidence="3 4">
    <name type="scientific">Karstenula rhodostoma CBS 690.94</name>
    <dbReference type="NCBI Taxonomy" id="1392251"/>
    <lineage>
        <taxon>Eukaryota</taxon>
        <taxon>Fungi</taxon>
        <taxon>Dikarya</taxon>
        <taxon>Ascomycota</taxon>
        <taxon>Pezizomycotina</taxon>
        <taxon>Dothideomycetes</taxon>
        <taxon>Pleosporomycetidae</taxon>
        <taxon>Pleosporales</taxon>
        <taxon>Massarineae</taxon>
        <taxon>Didymosphaeriaceae</taxon>
        <taxon>Karstenula</taxon>
    </lineage>
</organism>
<keyword evidence="2" id="KW-0732">Signal</keyword>
<dbReference type="AlphaFoldDB" id="A0A9P4UJV3"/>
<proteinExistence type="predicted"/>
<evidence type="ECO:0000313" key="3">
    <source>
        <dbReference type="EMBL" id="KAF2451717.1"/>
    </source>
</evidence>
<evidence type="ECO:0000256" key="1">
    <source>
        <dbReference type="SAM" id="MobiDB-lite"/>
    </source>
</evidence>
<evidence type="ECO:0000313" key="4">
    <source>
        <dbReference type="Proteomes" id="UP000799764"/>
    </source>
</evidence>
<dbReference type="EMBL" id="MU001492">
    <property type="protein sequence ID" value="KAF2451717.1"/>
    <property type="molecule type" value="Genomic_DNA"/>
</dbReference>
<protein>
    <submittedName>
        <fullName evidence="3">Uncharacterized protein</fullName>
    </submittedName>
</protein>
<dbReference type="Proteomes" id="UP000799764">
    <property type="component" value="Unassembled WGS sequence"/>
</dbReference>
<evidence type="ECO:0000256" key="2">
    <source>
        <dbReference type="SAM" id="SignalP"/>
    </source>
</evidence>
<reference evidence="3" key="1">
    <citation type="journal article" date="2020" name="Stud. Mycol.">
        <title>101 Dothideomycetes genomes: a test case for predicting lifestyles and emergence of pathogens.</title>
        <authorList>
            <person name="Haridas S."/>
            <person name="Albert R."/>
            <person name="Binder M."/>
            <person name="Bloem J."/>
            <person name="Labutti K."/>
            <person name="Salamov A."/>
            <person name="Andreopoulos B."/>
            <person name="Baker S."/>
            <person name="Barry K."/>
            <person name="Bills G."/>
            <person name="Bluhm B."/>
            <person name="Cannon C."/>
            <person name="Castanera R."/>
            <person name="Culley D."/>
            <person name="Daum C."/>
            <person name="Ezra D."/>
            <person name="Gonzalez J."/>
            <person name="Henrissat B."/>
            <person name="Kuo A."/>
            <person name="Liang C."/>
            <person name="Lipzen A."/>
            <person name="Lutzoni F."/>
            <person name="Magnuson J."/>
            <person name="Mondo S."/>
            <person name="Nolan M."/>
            <person name="Ohm R."/>
            <person name="Pangilinan J."/>
            <person name="Park H.-J."/>
            <person name="Ramirez L."/>
            <person name="Alfaro M."/>
            <person name="Sun H."/>
            <person name="Tritt A."/>
            <person name="Yoshinaga Y."/>
            <person name="Zwiers L.-H."/>
            <person name="Turgeon B."/>
            <person name="Goodwin S."/>
            <person name="Spatafora J."/>
            <person name="Crous P."/>
            <person name="Grigoriev I."/>
        </authorList>
    </citation>
    <scope>NUCLEOTIDE SEQUENCE</scope>
    <source>
        <strain evidence="3">CBS 690.94</strain>
    </source>
</reference>
<dbReference type="OrthoDB" id="3770142at2759"/>